<dbReference type="EMBL" id="MU155648">
    <property type="protein sequence ID" value="KAF9471639.1"/>
    <property type="molecule type" value="Genomic_DNA"/>
</dbReference>
<gene>
    <name evidence="1" type="ORF">BDN70DRAFT_887890</name>
</gene>
<keyword evidence="2" id="KW-1185">Reference proteome</keyword>
<evidence type="ECO:0000313" key="2">
    <source>
        <dbReference type="Proteomes" id="UP000807469"/>
    </source>
</evidence>
<reference evidence="1" key="1">
    <citation type="submission" date="2020-11" db="EMBL/GenBank/DDBJ databases">
        <authorList>
            <consortium name="DOE Joint Genome Institute"/>
            <person name="Ahrendt S."/>
            <person name="Riley R."/>
            <person name="Andreopoulos W."/>
            <person name="Labutti K."/>
            <person name="Pangilinan J."/>
            <person name="Ruiz-Duenas F.J."/>
            <person name="Barrasa J.M."/>
            <person name="Sanchez-Garcia M."/>
            <person name="Camarero S."/>
            <person name="Miyauchi S."/>
            <person name="Serrano A."/>
            <person name="Linde D."/>
            <person name="Babiker R."/>
            <person name="Drula E."/>
            <person name="Ayuso-Fernandez I."/>
            <person name="Pacheco R."/>
            <person name="Padilla G."/>
            <person name="Ferreira P."/>
            <person name="Barriuso J."/>
            <person name="Kellner H."/>
            <person name="Castanera R."/>
            <person name="Alfaro M."/>
            <person name="Ramirez L."/>
            <person name="Pisabarro A.G."/>
            <person name="Kuo A."/>
            <person name="Tritt A."/>
            <person name="Lipzen A."/>
            <person name="He G."/>
            <person name="Yan M."/>
            <person name="Ng V."/>
            <person name="Cullen D."/>
            <person name="Martin F."/>
            <person name="Rosso M.-N."/>
            <person name="Henrissat B."/>
            <person name="Hibbett D."/>
            <person name="Martinez A.T."/>
            <person name="Grigoriev I.V."/>
        </authorList>
    </citation>
    <scope>NUCLEOTIDE SEQUENCE</scope>
    <source>
        <strain evidence="1">CIRM-BRFM 674</strain>
    </source>
</reference>
<evidence type="ECO:0000313" key="1">
    <source>
        <dbReference type="EMBL" id="KAF9471639.1"/>
    </source>
</evidence>
<organism evidence="1 2">
    <name type="scientific">Pholiota conissans</name>
    <dbReference type="NCBI Taxonomy" id="109636"/>
    <lineage>
        <taxon>Eukaryota</taxon>
        <taxon>Fungi</taxon>
        <taxon>Dikarya</taxon>
        <taxon>Basidiomycota</taxon>
        <taxon>Agaricomycotina</taxon>
        <taxon>Agaricomycetes</taxon>
        <taxon>Agaricomycetidae</taxon>
        <taxon>Agaricales</taxon>
        <taxon>Agaricineae</taxon>
        <taxon>Strophariaceae</taxon>
        <taxon>Pholiota</taxon>
    </lineage>
</organism>
<comment type="caution">
    <text evidence="1">The sequence shown here is derived from an EMBL/GenBank/DDBJ whole genome shotgun (WGS) entry which is preliminary data.</text>
</comment>
<dbReference type="OrthoDB" id="3275666at2759"/>
<proteinExistence type="predicted"/>
<accession>A0A9P6CT12</accession>
<protein>
    <submittedName>
        <fullName evidence="1">Uncharacterized protein</fullName>
    </submittedName>
</protein>
<dbReference type="Proteomes" id="UP000807469">
    <property type="component" value="Unassembled WGS sequence"/>
</dbReference>
<name>A0A9P6CT12_9AGAR</name>
<sequence length="65" mass="7676">MAPTQPPFHSYTISFYLEGFKCRQLATVNSARNKQELIHFIEDIEGVLTGQWHQLPDRHNTYRRS</sequence>
<dbReference type="AlphaFoldDB" id="A0A9P6CT12"/>